<organism evidence="1 2">
    <name type="scientific">Neorhodopirellula pilleata</name>
    <dbReference type="NCBI Taxonomy" id="2714738"/>
    <lineage>
        <taxon>Bacteria</taxon>
        <taxon>Pseudomonadati</taxon>
        <taxon>Planctomycetota</taxon>
        <taxon>Planctomycetia</taxon>
        <taxon>Pirellulales</taxon>
        <taxon>Pirellulaceae</taxon>
        <taxon>Neorhodopirellula</taxon>
    </lineage>
</organism>
<reference evidence="1 2" key="1">
    <citation type="submission" date="2019-02" db="EMBL/GenBank/DDBJ databases">
        <title>Deep-cultivation of Planctomycetes and their phenomic and genomic characterization uncovers novel biology.</title>
        <authorList>
            <person name="Wiegand S."/>
            <person name="Jogler M."/>
            <person name="Boedeker C."/>
            <person name="Pinto D."/>
            <person name="Vollmers J."/>
            <person name="Rivas-Marin E."/>
            <person name="Kohn T."/>
            <person name="Peeters S.H."/>
            <person name="Heuer A."/>
            <person name="Rast P."/>
            <person name="Oberbeckmann S."/>
            <person name="Bunk B."/>
            <person name="Jeske O."/>
            <person name="Meyerdierks A."/>
            <person name="Storesund J.E."/>
            <person name="Kallscheuer N."/>
            <person name="Luecker S."/>
            <person name="Lage O.M."/>
            <person name="Pohl T."/>
            <person name="Merkel B.J."/>
            <person name="Hornburger P."/>
            <person name="Mueller R.-W."/>
            <person name="Bruemmer F."/>
            <person name="Labrenz M."/>
            <person name="Spormann A.M."/>
            <person name="Op Den Camp H."/>
            <person name="Overmann J."/>
            <person name="Amann R."/>
            <person name="Jetten M.S.M."/>
            <person name="Mascher T."/>
            <person name="Medema M.H."/>
            <person name="Devos D.P."/>
            <person name="Kaster A.-K."/>
            <person name="Ovreas L."/>
            <person name="Rohde M."/>
            <person name="Galperin M.Y."/>
            <person name="Jogler C."/>
        </authorList>
    </citation>
    <scope>NUCLEOTIDE SEQUENCE [LARGE SCALE GENOMIC DNA]</scope>
    <source>
        <strain evidence="1 2">Pla100</strain>
    </source>
</reference>
<dbReference type="SUPFAM" id="SSF54427">
    <property type="entry name" value="NTF2-like"/>
    <property type="match status" value="1"/>
</dbReference>
<dbReference type="Pfam" id="PF07080">
    <property type="entry name" value="DUF1348"/>
    <property type="match status" value="1"/>
</dbReference>
<protein>
    <submittedName>
        <fullName evidence="1">SnoaL-like domain protein</fullName>
    </submittedName>
</protein>
<dbReference type="Gene3D" id="3.10.450.50">
    <property type="match status" value="1"/>
</dbReference>
<dbReference type="AlphaFoldDB" id="A0A5C6AD88"/>
<name>A0A5C6AD88_9BACT</name>
<keyword evidence="2" id="KW-1185">Reference proteome</keyword>
<dbReference type="InterPro" id="IPR009783">
    <property type="entry name" value="DUF1348"/>
</dbReference>
<dbReference type="PANTHER" id="PTHR31757">
    <property type="entry name" value="SLL0781 PROTEIN"/>
    <property type="match status" value="1"/>
</dbReference>
<dbReference type="EMBL" id="SJPM01000004">
    <property type="protein sequence ID" value="TWT97135.1"/>
    <property type="molecule type" value="Genomic_DNA"/>
</dbReference>
<accession>A0A5C6AD88</accession>
<dbReference type="Proteomes" id="UP000316213">
    <property type="component" value="Unassembled WGS sequence"/>
</dbReference>
<evidence type="ECO:0000313" key="1">
    <source>
        <dbReference type="EMBL" id="TWT97135.1"/>
    </source>
</evidence>
<dbReference type="RefSeq" id="WP_146577789.1">
    <property type="nucleotide sequence ID" value="NZ_SJPM01000004.1"/>
</dbReference>
<proteinExistence type="predicted"/>
<sequence>MLNQTDLRPPFTLETATEKVRAAENAWNSRDPNRVSMAYSEDSVWRNRSVFITGRDQIREFLSDKWKREVDYRLVKSLWAYTDTRIAVRFQYEWHDALGNWFRAYGNENWEFDEHGLMRRREASINDVAITENERKFFWDAPGPRPLDHVGIGDVK</sequence>
<gene>
    <name evidence="1" type="ORF">Pla100_22840</name>
</gene>
<dbReference type="InterPro" id="IPR032710">
    <property type="entry name" value="NTF2-like_dom_sf"/>
</dbReference>
<dbReference type="OrthoDB" id="9787970at2"/>
<evidence type="ECO:0000313" key="2">
    <source>
        <dbReference type="Proteomes" id="UP000316213"/>
    </source>
</evidence>
<dbReference type="PANTHER" id="PTHR31757:SF0">
    <property type="entry name" value="SLL0781 PROTEIN"/>
    <property type="match status" value="1"/>
</dbReference>
<comment type="caution">
    <text evidence="1">The sequence shown here is derived from an EMBL/GenBank/DDBJ whole genome shotgun (WGS) entry which is preliminary data.</text>
</comment>